<feature type="transmembrane region" description="Helical" evidence="2">
    <location>
        <begin position="567"/>
        <end position="586"/>
    </location>
</feature>
<evidence type="ECO:0000313" key="3">
    <source>
        <dbReference type="EMBL" id="GJE96870.1"/>
    </source>
</evidence>
<protein>
    <submittedName>
        <fullName evidence="3">Uncharacterized protein</fullName>
    </submittedName>
</protein>
<sequence>MSTVALQLTSFCQAIPSLDSRAIPRRATSPLGSPASQSTAFSRPSGSLDVASQPTHFDPPSPATANQSQSDTAIESSILRIVQIAPQDVQILKYHRSTLYPSDPEDSTVKGIKPLQLTFEREITLMDWKEIRQGRPYFHDSRRSLLTRSDLYDNDELVDIQLAAGTMVERLDSVRDKVPADAEIVLAKTYADGEPVIGYYIASMSMQVVFWLGDPDGDGQDPITTNLVTDWGSRAVVSQPHLGLAVRWQFWVHVELFPAHRPLPPVALEELKRAFNFGLCDSITSSNSMFPYDSDTNTRLAKCRDNITAQEVGEAPGTNLPSGAGGDVRTSAEDGARPPSISTVAKNIVRKGNSEGTFITARLLATLYHDRFLSFWGETGARRTRSESALDCAAAKRSWVFKRVSPIFFFMPFVYMQEFDQLYVDRTIHYHPWRIFIEGLKKDWENSITPATVLIATNIGFLSIGSIDGDGMAKNGAAQIMSYISTILAASIYIVCQILQRHHRHHVYGQATDALSYISRRADRLMGLETVAIAFSIPTALFLWSMITFLVAMIIVFFDRASLGTRLSLGVLLGLLLLILVLLLYLESQGSFRNTFNILGLAKRACGQVSTWWQARPLHPKTPADDVDVESGQSADAAASVVSETLSGRKRSRLRSWLSTSKQASSESNV</sequence>
<evidence type="ECO:0000313" key="4">
    <source>
        <dbReference type="Proteomes" id="UP000703269"/>
    </source>
</evidence>
<feature type="transmembrane region" description="Helical" evidence="2">
    <location>
        <begin position="530"/>
        <end position="555"/>
    </location>
</feature>
<organism evidence="3 4">
    <name type="scientific">Phanerochaete sordida</name>
    <dbReference type="NCBI Taxonomy" id="48140"/>
    <lineage>
        <taxon>Eukaryota</taxon>
        <taxon>Fungi</taxon>
        <taxon>Dikarya</taxon>
        <taxon>Basidiomycota</taxon>
        <taxon>Agaricomycotina</taxon>
        <taxon>Agaricomycetes</taxon>
        <taxon>Polyporales</taxon>
        <taxon>Phanerochaetaceae</taxon>
        <taxon>Phanerochaete</taxon>
    </lineage>
</organism>
<evidence type="ECO:0000256" key="2">
    <source>
        <dbReference type="SAM" id="Phobius"/>
    </source>
</evidence>
<feature type="region of interest" description="Disordered" evidence="1">
    <location>
        <begin position="312"/>
        <end position="337"/>
    </location>
</feature>
<keyword evidence="2" id="KW-1133">Transmembrane helix</keyword>
<feature type="compositionally biased region" description="Polar residues" evidence="1">
    <location>
        <begin position="657"/>
        <end position="670"/>
    </location>
</feature>
<dbReference type="OrthoDB" id="2657661at2759"/>
<name>A0A9P3GNW5_9APHY</name>
<feature type="transmembrane region" description="Helical" evidence="2">
    <location>
        <begin position="480"/>
        <end position="499"/>
    </location>
</feature>
<feature type="region of interest" description="Disordered" evidence="1">
    <location>
        <begin position="642"/>
        <end position="670"/>
    </location>
</feature>
<dbReference type="AlphaFoldDB" id="A0A9P3GNW5"/>
<gene>
    <name evidence="3" type="ORF">PsYK624_130770</name>
</gene>
<evidence type="ECO:0000256" key="1">
    <source>
        <dbReference type="SAM" id="MobiDB-lite"/>
    </source>
</evidence>
<reference evidence="3 4" key="1">
    <citation type="submission" date="2021-08" db="EMBL/GenBank/DDBJ databases">
        <title>Draft Genome Sequence of Phanerochaete sordida strain YK-624.</title>
        <authorList>
            <person name="Mori T."/>
            <person name="Dohra H."/>
            <person name="Suzuki T."/>
            <person name="Kawagishi H."/>
            <person name="Hirai H."/>
        </authorList>
    </citation>
    <scope>NUCLEOTIDE SEQUENCE [LARGE SCALE GENOMIC DNA]</scope>
    <source>
        <strain evidence="3 4">YK-624</strain>
    </source>
</reference>
<dbReference type="Proteomes" id="UP000703269">
    <property type="component" value="Unassembled WGS sequence"/>
</dbReference>
<keyword evidence="2" id="KW-0472">Membrane</keyword>
<comment type="caution">
    <text evidence="3">The sequence shown here is derived from an EMBL/GenBank/DDBJ whole genome shotgun (WGS) entry which is preliminary data.</text>
</comment>
<feature type="compositionally biased region" description="Polar residues" evidence="1">
    <location>
        <begin position="30"/>
        <end position="55"/>
    </location>
</feature>
<proteinExistence type="predicted"/>
<keyword evidence="2" id="KW-0812">Transmembrane</keyword>
<dbReference type="EMBL" id="BPQB01000065">
    <property type="protein sequence ID" value="GJE96870.1"/>
    <property type="molecule type" value="Genomic_DNA"/>
</dbReference>
<keyword evidence="4" id="KW-1185">Reference proteome</keyword>
<accession>A0A9P3GNW5</accession>
<feature type="region of interest" description="Disordered" evidence="1">
    <location>
        <begin position="23"/>
        <end position="70"/>
    </location>
</feature>